<evidence type="ECO:0000313" key="3">
    <source>
        <dbReference type="Proteomes" id="UP001589654"/>
    </source>
</evidence>
<comment type="caution">
    <text evidence="2">The sequence shown here is derived from an EMBL/GenBank/DDBJ whole genome shotgun (WGS) entry which is preliminary data.</text>
</comment>
<keyword evidence="1" id="KW-0812">Transmembrane</keyword>
<keyword evidence="1" id="KW-0472">Membrane</keyword>
<evidence type="ECO:0000313" key="2">
    <source>
        <dbReference type="EMBL" id="MFB9210624.1"/>
    </source>
</evidence>
<dbReference type="RefSeq" id="WP_290246873.1">
    <property type="nucleotide sequence ID" value="NZ_JAUFQT010000001.1"/>
</dbReference>
<protein>
    <submittedName>
        <fullName evidence="2">Uncharacterized protein</fullName>
    </submittedName>
</protein>
<reference evidence="2 3" key="1">
    <citation type="submission" date="2024-09" db="EMBL/GenBank/DDBJ databases">
        <authorList>
            <person name="Sun Q."/>
            <person name="Mori K."/>
        </authorList>
    </citation>
    <scope>NUCLEOTIDE SEQUENCE [LARGE SCALE GENOMIC DNA]</scope>
    <source>
        <strain evidence="2 3">CECT 7682</strain>
    </source>
</reference>
<proteinExistence type="predicted"/>
<evidence type="ECO:0000256" key="1">
    <source>
        <dbReference type="SAM" id="Phobius"/>
    </source>
</evidence>
<name>A0ABV5J1C9_9BACT</name>
<accession>A0ABV5J1C9</accession>
<feature type="transmembrane region" description="Helical" evidence="1">
    <location>
        <begin position="7"/>
        <end position="25"/>
    </location>
</feature>
<dbReference type="Proteomes" id="UP001589654">
    <property type="component" value="Unassembled WGS sequence"/>
</dbReference>
<sequence length="87" mass="9766">MHKRDYIINGIGFILFFFLFANYSGDGKCHHWGNSNDSLGSPVSSISTSDYSQSQGIILALFLMALAKPTKTNLNKFLFPQQAYWPS</sequence>
<organism evidence="2 3">
    <name type="scientific">Echinicola jeungdonensis</name>
    <dbReference type="NCBI Taxonomy" id="709343"/>
    <lineage>
        <taxon>Bacteria</taxon>
        <taxon>Pseudomonadati</taxon>
        <taxon>Bacteroidota</taxon>
        <taxon>Cytophagia</taxon>
        <taxon>Cytophagales</taxon>
        <taxon>Cyclobacteriaceae</taxon>
        <taxon>Echinicola</taxon>
    </lineage>
</organism>
<keyword evidence="3" id="KW-1185">Reference proteome</keyword>
<gene>
    <name evidence="2" type="ORF">ACFFUR_02310</name>
</gene>
<dbReference type="EMBL" id="JBHMEW010000008">
    <property type="protein sequence ID" value="MFB9210624.1"/>
    <property type="molecule type" value="Genomic_DNA"/>
</dbReference>
<keyword evidence="1" id="KW-1133">Transmembrane helix</keyword>